<dbReference type="AlphaFoldDB" id="A0A379JI20"/>
<dbReference type="InterPro" id="IPR046179">
    <property type="entry name" value="DUF6188"/>
</dbReference>
<reference evidence="1 2" key="1">
    <citation type="submission" date="2018-06" db="EMBL/GenBank/DDBJ databases">
        <authorList>
            <consortium name="Pathogen Informatics"/>
            <person name="Doyle S."/>
        </authorList>
    </citation>
    <scope>NUCLEOTIDE SEQUENCE [LARGE SCALE GENOMIC DNA]</scope>
    <source>
        <strain evidence="1 2">NCTC1934</strain>
    </source>
</reference>
<protein>
    <submittedName>
        <fullName evidence="1">Uncharacterized protein</fullName>
    </submittedName>
</protein>
<dbReference type="OrthoDB" id="3429377at2"/>
<accession>A0A379JI20</accession>
<evidence type="ECO:0000313" key="1">
    <source>
        <dbReference type="EMBL" id="SUD48309.1"/>
    </source>
</evidence>
<keyword evidence="2" id="KW-1185">Reference proteome</keyword>
<dbReference type="Proteomes" id="UP000255467">
    <property type="component" value="Unassembled WGS sequence"/>
</dbReference>
<dbReference type="RefSeq" id="WP_039812799.1">
    <property type="nucleotide sequence ID" value="NZ_UGRY01000004.1"/>
</dbReference>
<gene>
    <name evidence="1" type="ORF">NCTC1934_05640</name>
</gene>
<sequence length="119" mass="12624">MELPITGRNLCVLSTEPLLALGVGEYELHIGGELAVETSNGIEHFVVGDPTRDNGDLVVLLDGVITTATVPDSGGLRLTLDTGRTVVIEPDRYFEAWSLTGPNYLAVSMPGGELAVWST</sequence>
<dbReference type="Pfam" id="PF19686">
    <property type="entry name" value="DUF6188"/>
    <property type="match status" value="1"/>
</dbReference>
<dbReference type="EMBL" id="UGRY01000004">
    <property type="protein sequence ID" value="SUD48309.1"/>
    <property type="molecule type" value="Genomic_DNA"/>
</dbReference>
<name>A0A379JI20_9NOCA</name>
<evidence type="ECO:0000313" key="2">
    <source>
        <dbReference type="Proteomes" id="UP000255467"/>
    </source>
</evidence>
<proteinExistence type="predicted"/>
<dbReference type="STRING" id="1406858.GCA_000710895_03541"/>
<organism evidence="1 2">
    <name type="scientific">Nocardia otitidiscaviarum</name>
    <dbReference type="NCBI Taxonomy" id="1823"/>
    <lineage>
        <taxon>Bacteria</taxon>
        <taxon>Bacillati</taxon>
        <taxon>Actinomycetota</taxon>
        <taxon>Actinomycetes</taxon>
        <taxon>Mycobacteriales</taxon>
        <taxon>Nocardiaceae</taxon>
        <taxon>Nocardia</taxon>
    </lineage>
</organism>